<keyword evidence="1" id="KW-0808">Transferase</keyword>
<reference evidence="4 5" key="1">
    <citation type="submission" date="2013-05" db="EMBL/GenBank/DDBJ databases">
        <title>Genome assembly of Chondromyces apiculatus DSM 436.</title>
        <authorList>
            <person name="Sharma G."/>
            <person name="Khatri I."/>
            <person name="Kaur C."/>
            <person name="Mayilraj S."/>
            <person name="Subramanian S."/>
        </authorList>
    </citation>
    <scope>NUCLEOTIDE SEQUENCE [LARGE SCALE GENOMIC DNA]</scope>
    <source>
        <strain evidence="4 5">DSM 436</strain>
    </source>
</reference>
<dbReference type="GO" id="GO:0005524">
    <property type="term" value="F:ATP binding"/>
    <property type="evidence" value="ECO:0007669"/>
    <property type="project" value="InterPro"/>
</dbReference>
<keyword evidence="2 4" id="KW-0418">Kinase</keyword>
<dbReference type="Pfam" id="PF02685">
    <property type="entry name" value="Glucokinase"/>
    <property type="match status" value="1"/>
</dbReference>
<evidence type="ECO:0000313" key="4">
    <source>
        <dbReference type="EMBL" id="EYF07538.1"/>
    </source>
</evidence>
<dbReference type="AlphaFoldDB" id="A0A017TE48"/>
<sequence>MSLLVGDIGGTNTRLALYDSTGRKSLAEAVFPSREHQSFEEIALAFLARNNAPHPGVAVLGIAGPIKDRIATVTNLPWRLAEGELAKRLKIRRVSLVNDLVVSARGCLSLPKKSIVALTEKAPKVTGKNVAVIAAGTGLGEARLLWDGERHLAFPTEGGHGDFAPRTPIQVELWQFLCSRHPDHVSYERVLSGDGLGALFDFFVSRGGRVTRAVERRLAQGDRNAAITELGISKAFRPAARAVDLFAEIYGAEAGNMALREMAVGGVFVAGNIARHIVTERKDVFLNAFRQKGRFVQFMSDIPVAVVTDPLVGVRGALAFARDLAEELREA</sequence>
<dbReference type="PANTHER" id="PTHR47363">
    <property type="entry name" value="GLUCOKINASE"/>
    <property type="match status" value="1"/>
</dbReference>
<dbReference type="Proteomes" id="UP000019678">
    <property type="component" value="Unassembled WGS sequence"/>
</dbReference>
<keyword evidence="5" id="KW-1185">Reference proteome</keyword>
<organism evidence="4 5">
    <name type="scientific">Chondromyces apiculatus DSM 436</name>
    <dbReference type="NCBI Taxonomy" id="1192034"/>
    <lineage>
        <taxon>Bacteria</taxon>
        <taxon>Pseudomonadati</taxon>
        <taxon>Myxococcota</taxon>
        <taxon>Polyangia</taxon>
        <taxon>Polyangiales</taxon>
        <taxon>Polyangiaceae</taxon>
        <taxon>Chondromyces</taxon>
    </lineage>
</organism>
<dbReference type="GO" id="GO:0004340">
    <property type="term" value="F:glucokinase activity"/>
    <property type="evidence" value="ECO:0007669"/>
    <property type="project" value="InterPro"/>
</dbReference>
<dbReference type="RefSeq" id="WP_044237445.1">
    <property type="nucleotide sequence ID" value="NZ_ASRX01000009.1"/>
</dbReference>
<evidence type="ECO:0000256" key="2">
    <source>
        <dbReference type="ARBA" id="ARBA00022777"/>
    </source>
</evidence>
<gene>
    <name evidence="4" type="ORF">CAP_8661</name>
</gene>
<comment type="similarity">
    <text evidence="3">Belongs to the bacterial glucokinase family.</text>
</comment>
<dbReference type="EMBL" id="ASRX01000009">
    <property type="protein sequence ID" value="EYF07538.1"/>
    <property type="molecule type" value="Genomic_DNA"/>
</dbReference>
<evidence type="ECO:0000256" key="3">
    <source>
        <dbReference type="RuleBase" id="RU004046"/>
    </source>
</evidence>
<comment type="caution">
    <text evidence="4">The sequence shown here is derived from an EMBL/GenBank/DDBJ whole genome shotgun (WGS) entry which is preliminary data.</text>
</comment>
<proteinExistence type="inferred from homology"/>
<dbReference type="GO" id="GO:0005536">
    <property type="term" value="F:D-glucose binding"/>
    <property type="evidence" value="ECO:0007669"/>
    <property type="project" value="InterPro"/>
</dbReference>
<name>A0A017TE48_9BACT</name>
<dbReference type="CDD" id="cd24008">
    <property type="entry name" value="ASKHA_NBD_GLK"/>
    <property type="match status" value="1"/>
</dbReference>
<dbReference type="InterPro" id="IPR043129">
    <property type="entry name" value="ATPase_NBD"/>
</dbReference>
<evidence type="ECO:0000313" key="5">
    <source>
        <dbReference type="Proteomes" id="UP000019678"/>
    </source>
</evidence>
<accession>A0A017TE48</accession>
<protein>
    <submittedName>
        <fullName evidence="4">Glucokinase</fullName>
    </submittedName>
</protein>
<dbReference type="Gene3D" id="3.30.420.40">
    <property type="match status" value="1"/>
</dbReference>
<dbReference type="Gene3D" id="3.40.367.20">
    <property type="match status" value="1"/>
</dbReference>
<evidence type="ECO:0000256" key="1">
    <source>
        <dbReference type="ARBA" id="ARBA00022679"/>
    </source>
</evidence>
<dbReference type="eggNOG" id="COG0837">
    <property type="taxonomic scope" value="Bacteria"/>
</dbReference>
<dbReference type="GO" id="GO:0006096">
    <property type="term" value="P:glycolytic process"/>
    <property type="evidence" value="ECO:0007669"/>
    <property type="project" value="InterPro"/>
</dbReference>
<dbReference type="SUPFAM" id="SSF53067">
    <property type="entry name" value="Actin-like ATPase domain"/>
    <property type="match status" value="1"/>
</dbReference>
<dbReference type="PANTHER" id="PTHR47363:SF1">
    <property type="entry name" value="GLUCOKINASE"/>
    <property type="match status" value="1"/>
</dbReference>
<dbReference type="InterPro" id="IPR003836">
    <property type="entry name" value="Glucokinase"/>
</dbReference>
<dbReference type="STRING" id="1192034.CAP_8661"/>